<dbReference type="Proteomes" id="UP000035065">
    <property type="component" value="Unassembled WGS sequence"/>
</dbReference>
<dbReference type="REBASE" id="39760">
    <property type="entry name" value="Gne59395ORF2175P"/>
</dbReference>
<evidence type="ECO:0000313" key="1">
    <source>
        <dbReference type="EMBL" id="EGD57143.1"/>
    </source>
</evidence>
<gene>
    <name evidence="1" type="ORF">SCNU_02175</name>
</gene>
<name>F1YE53_9ACTN</name>
<dbReference type="AlphaFoldDB" id="F1YE53"/>
<accession>F1YE53</accession>
<reference evidence="1 2" key="1">
    <citation type="journal article" date="2011" name="J. Bacteriol.">
        <title>Draft Genome Sequence of Gordonia neofelifaecis NRRL B-59395, a Cholesterol-Degrading Actinomycete.</title>
        <authorList>
            <person name="Ge F."/>
            <person name="Li W."/>
            <person name="Chen G."/>
            <person name="Liu Y."/>
            <person name="Zhang G."/>
            <person name="Yong B."/>
            <person name="Wang Q."/>
            <person name="Wang N."/>
            <person name="Huang Z."/>
            <person name="Li W."/>
            <person name="Wang J."/>
            <person name="Wu C."/>
            <person name="Xie Q."/>
            <person name="Liu G."/>
        </authorList>
    </citation>
    <scope>NUCLEOTIDE SEQUENCE [LARGE SCALE GENOMIC DNA]</scope>
    <source>
        <strain evidence="1 2">NRRL B-59395</strain>
    </source>
</reference>
<keyword evidence="2" id="KW-1185">Reference proteome</keyword>
<proteinExistence type="predicted"/>
<dbReference type="EMBL" id="AEUD01000001">
    <property type="protein sequence ID" value="EGD57143.1"/>
    <property type="molecule type" value="Genomic_DNA"/>
</dbReference>
<comment type="caution">
    <text evidence="1">The sequence shown here is derived from an EMBL/GenBank/DDBJ whole genome shotgun (WGS) entry which is preliminary data.</text>
</comment>
<dbReference type="OrthoDB" id="5188079at2"/>
<dbReference type="eggNOG" id="ENOG503394B">
    <property type="taxonomic scope" value="Bacteria"/>
</dbReference>
<dbReference type="RefSeq" id="WP_009677708.1">
    <property type="nucleotide sequence ID" value="NZ_AEUD01000001.1"/>
</dbReference>
<protein>
    <recommendedName>
        <fullName evidence="3">Restriction endonuclease</fullName>
    </recommendedName>
</protein>
<sequence>MATRGGDQPLSNFAEQIGFPAGFLDRELPGGSVSPELAAAIEWLETDRPRNQNHWSALCLALIVQAEELLDLAGVDDLPDVFVSHPPQSAKPGERSVNTLNFTMSDGEVVTLRPRYNVALAIIRNEMLREHPINQGHATQSWPGYRSWIEQMYRLAPGERARLAEHVWTEGVLPRPEMKLAEVRDRVVRPFEAVLAEMPTTVKKVRGGALLQGIAYGYLRADSPNLILESASVNTGSSRQGRLGDVDGFRGSEPELAAEVKDMLLDMDNVEGQLTDFFEDIAAAPNATAVVVCRDVTDEARDLIQARNIIVLTIQDLAWAVRVWDLPKQQEALLGVDYYLGRIQRTQDGQDYFRNWMSDHGLDAGFGYVEEPEDEA</sequence>
<dbReference type="STRING" id="644548.SCNU_02175"/>
<evidence type="ECO:0008006" key="3">
    <source>
        <dbReference type="Google" id="ProtNLM"/>
    </source>
</evidence>
<organism evidence="1 2">
    <name type="scientific">Gordonia neofelifaecis NRRL B-59395</name>
    <dbReference type="NCBI Taxonomy" id="644548"/>
    <lineage>
        <taxon>Bacteria</taxon>
        <taxon>Bacillati</taxon>
        <taxon>Actinomycetota</taxon>
        <taxon>Actinomycetes</taxon>
        <taxon>Mycobacteriales</taxon>
        <taxon>Gordoniaceae</taxon>
        <taxon>Gordonia</taxon>
    </lineage>
</organism>
<evidence type="ECO:0000313" key="2">
    <source>
        <dbReference type="Proteomes" id="UP000035065"/>
    </source>
</evidence>